<feature type="transmembrane region" description="Helical" evidence="5">
    <location>
        <begin position="50"/>
        <end position="73"/>
    </location>
</feature>
<organism evidence="7 8">
    <name type="scientific">Amycolatopsis lurida NRRL 2430</name>
    <dbReference type="NCBI Taxonomy" id="1460371"/>
    <lineage>
        <taxon>Bacteria</taxon>
        <taxon>Bacillati</taxon>
        <taxon>Actinomycetota</taxon>
        <taxon>Actinomycetes</taxon>
        <taxon>Pseudonocardiales</taxon>
        <taxon>Pseudonocardiaceae</taxon>
        <taxon>Amycolatopsis</taxon>
    </lineage>
</organism>
<feature type="transmembrane region" description="Helical" evidence="5">
    <location>
        <begin position="316"/>
        <end position="340"/>
    </location>
</feature>
<evidence type="ECO:0000256" key="2">
    <source>
        <dbReference type="ARBA" id="ARBA00022692"/>
    </source>
</evidence>
<evidence type="ECO:0000256" key="5">
    <source>
        <dbReference type="SAM" id="Phobius"/>
    </source>
</evidence>
<dbReference type="PANTHER" id="PTHR23508:SF10">
    <property type="entry name" value="CARBOXYLIC ACID TRANSPORTER PROTEIN HOMOLOG"/>
    <property type="match status" value="1"/>
</dbReference>
<evidence type="ECO:0000259" key="6">
    <source>
        <dbReference type="PROSITE" id="PS50850"/>
    </source>
</evidence>
<dbReference type="GO" id="GO:0046943">
    <property type="term" value="F:carboxylic acid transmembrane transporter activity"/>
    <property type="evidence" value="ECO:0007669"/>
    <property type="project" value="TreeGrafter"/>
</dbReference>
<dbReference type="InterPro" id="IPR011701">
    <property type="entry name" value="MFS"/>
</dbReference>
<sequence length="424" mass="42886">MSATRVPLPSRAGSVHWPVVVLCFLAILLDGFDTAALSLAIPTMAAEWGVTPAAFTLAVVLTNIGVVFGYLSAGFLGARIPGRRLLIGAVLLFGVATVATAATLHIESAALLSVTRLVTGVGLGVVVPAGVGLATKHSAENRREQVSIAVALGLGAGAGLGGLLGGRLLNVVGSDGVFYVAGIVPLIFAALLAWLLPAEGTSVPATIGTKNDAKIGKLFEPGLRLPTTLIWAFSFLVFITSYVLISWIPTLLTGYGFSPSKAPIGLAFLTLGGIVGGLVLLPLAGRLGIARALILMPTIGGVFMIIVAKAPLGDTALLLCLAGAGVGVVSAQIGQLALAVATYPPGPRTTGVGWAAALGRLGSIVGPGIAGVLIGQALAARDIVVAATVPLLFAVVCAFMLSRVKSKARVLPTPETPMVLEKTR</sequence>
<protein>
    <recommendedName>
        <fullName evidence="6">Major facilitator superfamily (MFS) profile domain-containing protein</fullName>
    </recommendedName>
</protein>
<keyword evidence="4 5" id="KW-0472">Membrane</keyword>
<evidence type="ECO:0000313" key="7">
    <source>
        <dbReference type="EMBL" id="KFU80330.1"/>
    </source>
</evidence>
<evidence type="ECO:0000256" key="4">
    <source>
        <dbReference type="ARBA" id="ARBA00023136"/>
    </source>
</evidence>
<feature type="transmembrane region" description="Helical" evidence="5">
    <location>
        <begin position="383"/>
        <end position="401"/>
    </location>
</feature>
<keyword evidence="2 5" id="KW-0812">Transmembrane</keyword>
<evidence type="ECO:0000313" key="8">
    <source>
        <dbReference type="Proteomes" id="UP000256220"/>
    </source>
</evidence>
<feature type="transmembrane region" description="Helical" evidence="5">
    <location>
        <begin position="352"/>
        <end position="377"/>
    </location>
</feature>
<feature type="domain" description="Major facilitator superfamily (MFS) profile" evidence="6">
    <location>
        <begin position="19"/>
        <end position="405"/>
    </location>
</feature>
<dbReference type="Proteomes" id="UP000256220">
    <property type="component" value="Unassembled WGS sequence"/>
</dbReference>
<evidence type="ECO:0000256" key="3">
    <source>
        <dbReference type="ARBA" id="ARBA00022989"/>
    </source>
</evidence>
<comment type="subcellular location">
    <subcellularLocation>
        <location evidence="1">Cell membrane</location>
        <topology evidence="1">Multi-pass membrane protein</topology>
    </subcellularLocation>
</comment>
<feature type="transmembrane region" description="Helical" evidence="5">
    <location>
        <begin position="229"/>
        <end position="252"/>
    </location>
</feature>
<name>A0A2P2FUC6_AMYLU</name>
<dbReference type="PANTHER" id="PTHR23508">
    <property type="entry name" value="CARBOXYLIC ACID TRANSPORTER PROTEIN HOMOLOG"/>
    <property type="match status" value="1"/>
</dbReference>
<proteinExistence type="predicted"/>
<dbReference type="SUPFAM" id="SSF103473">
    <property type="entry name" value="MFS general substrate transporter"/>
    <property type="match status" value="1"/>
</dbReference>
<keyword evidence="3 5" id="KW-1133">Transmembrane helix</keyword>
<feature type="transmembrane region" description="Helical" evidence="5">
    <location>
        <begin position="292"/>
        <end position="310"/>
    </location>
</feature>
<feature type="transmembrane region" description="Helical" evidence="5">
    <location>
        <begin position="110"/>
        <end position="134"/>
    </location>
</feature>
<evidence type="ECO:0000256" key="1">
    <source>
        <dbReference type="ARBA" id="ARBA00004651"/>
    </source>
</evidence>
<feature type="transmembrane region" description="Helical" evidence="5">
    <location>
        <begin position="176"/>
        <end position="196"/>
    </location>
</feature>
<dbReference type="InterPro" id="IPR036259">
    <property type="entry name" value="MFS_trans_sf"/>
</dbReference>
<dbReference type="Gene3D" id="1.20.1250.20">
    <property type="entry name" value="MFS general substrate transporter like domains"/>
    <property type="match status" value="2"/>
</dbReference>
<dbReference type="Pfam" id="PF07690">
    <property type="entry name" value="MFS_1"/>
    <property type="match status" value="1"/>
</dbReference>
<accession>A0A2P2FUC6</accession>
<keyword evidence="8" id="KW-1185">Reference proteome</keyword>
<dbReference type="RefSeq" id="WP_158005380.1">
    <property type="nucleotide sequence ID" value="NZ_JFBM01000012.1"/>
</dbReference>
<comment type="caution">
    <text evidence="7">The sequence shown here is derived from an EMBL/GenBank/DDBJ whole genome shotgun (WGS) entry which is preliminary data.</text>
</comment>
<dbReference type="AlphaFoldDB" id="A0A2P2FUC6"/>
<feature type="transmembrane region" description="Helical" evidence="5">
    <location>
        <begin position="146"/>
        <end position="164"/>
    </location>
</feature>
<dbReference type="PROSITE" id="PS50850">
    <property type="entry name" value="MFS"/>
    <property type="match status" value="1"/>
</dbReference>
<gene>
    <name evidence="7" type="ORF">BB31_16025</name>
</gene>
<dbReference type="EMBL" id="JFBM01000012">
    <property type="protein sequence ID" value="KFU80330.1"/>
    <property type="molecule type" value="Genomic_DNA"/>
</dbReference>
<feature type="transmembrane region" description="Helical" evidence="5">
    <location>
        <begin position="85"/>
        <end position="104"/>
    </location>
</feature>
<feature type="transmembrane region" description="Helical" evidence="5">
    <location>
        <begin position="264"/>
        <end position="285"/>
    </location>
</feature>
<dbReference type="InterPro" id="IPR020846">
    <property type="entry name" value="MFS_dom"/>
</dbReference>
<dbReference type="GO" id="GO:0005886">
    <property type="term" value="C:plasma membrane"/>
    <property type="evidence" value="ECO:0007669"/>
    <property type="project" value="UniProtKB-SubCell"/>
</dbReference>
<reference evidence="7 8" key="1">
    <citation type="journal article" date="2014" name="Genome Announc.">
        <title>Draft Genome Sequence of Amycolatopsis lurida NRRL 2430, Producer of the Glycopeptide Family Antibiotic Ristocetin.</title>
        <authorList>
            <person name="Kwun M.J."/>
            <person name="Hong H.J."/>
        </authorList>
    </citation>
    <scope>NUCLEOTIDE SEQUENCE [LARGE SCALE GENOMIC DNA]</scope>
    <source>
        <strain evidence="7 8">NRRL 2430</strain>
    </source>
</reference>